<dbReference type="Proteomes" id="UP000029078">
    <property type="component" value="Unassembled WGS sequence"/>
</dbReference>
<protein>
    <submittedName>
        <fullName evidence="2">MFS superfamily transporter</fullName>
    </submittedName>
</protein>
<keyword evidence="1" id="KW-1133">Transmembrane helix</keyword>
<reference evidence="2 3" key="1">
    <citation type="submission" date="2014-03" db="EMBL/GenBank/DDBJ databases">
        <title>Genomics of Bifidobacteria.</title>
        <authorList>
            <person name="Ventura M."/>
            <person name="Milani C."/>
            <person name="Lugli G.A."/>
        </authorList>
    </citation>
    <scope>NUCLEOTIDE SEQUENCE [LARGE SCALE GENOMIC DNA]</scope>
    <source>
        <strain evidence="2 3">LMG 21811</strain>
    </source>
</reference>
<dbReference type="Gene3D" id="1.20.1250.20">
    <property type="entry name" value="MFS general substrate transporter like domains"/>
    <property type="match status" value="1"/>
</dbReference>
<dbReference type="SUPFAM" id="SSF103473">
    <property type="entry name" value="MFS general substrate transporter"/>
    <property type="match status" value="1"/>
</dbReference>
<dbReference type="GO" id="GO:0022857">
    <property type="term" value="F:transmembrane transporter activity"/>
    <property type="evidence" value="ECO:0007669"/>
    <property type="project" value="InterPro"/>
</dbReference>
<evidence type="ECO:0000313" key="3">
    <source>
        <dbReference type="Proteomes" id="UP000029078"/>
    </source>
</evidence>
<evidence type="ECO:0000256" key="1">
    <source>
        <dbReference type="SAM" id="Phobius"/>
    </source>
</evidence>
<dbReference type="AlphaFoldDB" id="A0A087D5L8"/>
<keyword evidence="1" id="KW-0812">Transmembrane</keyword>
<accession>A0A087D5L8</accession>
<dbReference type="STRING" id="78346.BRUM_0064"/>
<dbReference type="eggNOG" id="COG2807">
    <property type="taxonomic scope" value="Bacteria"/>
</dbReference>
<feature type="transmembrane region" description="Helical" evidence="1">
    <location>
        <begin position="229"/>
        <end position="247"/>
    </location>
</feature>
<dbReference type="Pfam" id="PF07690">
    <property type="entry name" value="MFS_1"/>
    <property type="match status" value="1"/>
</dbReference>
<sequence>MNKINGALAYDLPSTGPWAALVFLVSLNLRPSIAAVGPVLSQIGTGLHWAEGVQGVLTAIPLLAFAAISPLATFLARRIGIDMSILLALLCITAGDFIRSFGGGIGIWLGTVVFASAIAVGNVLVPVIAKRDYAGHVAMATGVYSGCITAGSATAGLVSAPLAQAWGGWRASLAFWSVPPLVVAALWLLRILHNRKSSVNTGDCAACASGAPSASPAQGAFARVLRRPMTWYVTLFMGLQSSAFYTMSNWMPSISASIGYDASTAGVHLFIFQGIGILSGLVIPKLMNVRGNQVCAALTASAPMLIAGLGMLLLPHLMPVWAFVGGCAQGASLVVALALIALRGRDSAETVVLSGVAQSFGYLIASLGPLMFGVLVQATGGHHVPLMVFTFVAFLQCVVAVIVGKPSKM</sequence>
<feature type="transmembrane region" description="Helical" evidence="1">
    <location>
        <begin position="294"/>
        <end position="314"/>
    </location>
</feature>
<dbReference type="RefSeq" id="WP_033498921.1">
    <property type="nucleotide sequence ID" value="NZ_JGZL01000001.1"/>
</dbReference>
<feature type="transmembrane region" description="Helical" evidence="1">
    <location>
        <begin position="83"/>
        <end position="101"/>
    </location>
</feature>
<feature type="transmembrane region" description="Helical" evidence="1">
    <location>
        <begin position="58"/>
        <end position="76"/>
    </location>
</feature>
<feature type="transmembrane region" description="Helical" evidence="1">
    <location>
        <begin position="169"/>
        <end position="189"/>
    </location>
</feature>
<feature type="transmembrane region" description="Helical" evidence="1">
    <location>
        <begin position="384"/>
        <end position="403"/>
    </location>
</feature>
<feature type="transmembrane region" description="Helical" evidence="1">
    <location>
        <begin position="141"/>
        <end position="163"/>
    </location>
</feature>
<gene>
    <name evidence="2" type="ORF">BRUM_0064</name>
</gene>
<name>A0A087D5L8_BIFRU</name>
<organism evidence="2 3">
    <name type="scientific">Bifidobacterium ruminantium</name>
    <dbReference type="NCBI Taxonomy" id="78346"/>
    <lineage>
        <taxon>Bacteria</taxon>
        <taxon>Bacillati</taxon>
        <taxon>Actinomycetota</taxon>
        <taxon>Actinomycetes</taxon>
        <taxon>Bifidobacteriales</taxon>
        <taxon>Bifidobacteriaceae</taxon>
        <taxon>Bifidobacterium</taxon>
    </lineage>
</organism>
<dbReference type="InterPro" id="IPR011701">
    <property type="entry name" value="MFS"/>
</dbReference>
<feature type="transmembrane region" description="Helical" evidence="1">
    <location>
        <begin position="351"/>
        <end position="372"/>
    </location>
</feature>
<keyword evidence="3" id="KW-1185">Reference proteome</keyword>
<dbReference type="EMBL" id="JGZL01000001">
    <property type="protein sequence ID" value="KFI90818.1"/>
    <property type="molecule type" value="Genomic_DNA"/>
</dbReference>
<evidence type="ECO:0000313" key="2">
    <source>
        <dbReference type="EMBL" id="KFI90818.1"/>
    </source>
</evidence>
<comment type="caution">
    <text evidence="2">The sequence shown here is derived from an EMBL/GenBank/DDBJ whole genome shotgun (WGS) entry which is preliminary data.</text>
</comment>
<proteinExistence type="predicted"/>
<dbReference type="PANTHER" id="PTHR23523">
    <property type="match status" value="1"/>
</dbReference>
<feature type="transmembrane region" description="Helical" evidence="1">
    <location>
        <begin position="107"/>
        <end position="129"/>
    </location>
</feature>
<dbReference type="InterPro" id="IPR052524">
    <property type="entry name" value="MFS_Cyanate_Porter"/>
</dbReference>
<feature type="transmembrane region" description="Helical" evidence="1">
    <location>
        <begin position="267"/>
        <end position="287"/>
    </location>
</feature>
<dbReference type="InterPro" id="IPR036259">
    <property type="entry name" value="MFS_trans_sf"/>
</dbReference>
<dbReference type="PANTHER" id="PTHR23523:SF2">
    <property type="entry name" value="2-NITROIMIDAZOLE TRANSPORTER"/>
    <property type="match status" value="1"/>
</dbReference>
<feature type="transmembrane region" description="Helical" evidence="1">
    <location>
        <begin position="320"/>
        <end position="342"/>
    </location>
</feature>
<keyword evidence="1" id="KW-0472">Membrane</keyword>